<dbReference type="PROSITE" id="PS00626">
    <property type="entry name" value="RCC1_2"/>
    <property type="match status" value="1"/>
</dbReference>
<name>A0A812YJ45_SYMPI</name>
<dbReference type="EMBL" id="CAJNIZ010048128">
    <property type="protein sequence ID" value="CAE7783072.1"/>
    <property type="molecule type" value="Genomic_DNA"/>
</dbReference>
<dbReference type="InterPro" id="IPR027417">
    <property type="entry name" value="P-loop_NTPase"/>
</dbReference>
<evidence type="ECO:0000313" key="5">
    <source>
        <dbReference type="EMBL" id="CAE7783072.1"/>
    </source>
</evidence>
<evidence type="ECO:0000256" key="3">
    <source>
        <dbReference type="SAM" id="MobiDB-lite"/>
    </source>
</evidence>
<dbReference type="InterPro" id="IPR000408">
    <property type="entry name" value="Reg_chr_condens"/>
</dbReference>
<dbReference type="Gene3D" id="3.40.50.300">
    <property type="entry name" value="P-loop containing nucleotide triphosphate hydrolases"/>
    <property type="match status" value="1"/>
</dbReference>
<feature type="non-terminal residue" evidence="5">
    <location>
        <position position="1"/>
    </location>
</feature>
<feature type="repeat" description="RCC1" evidence="2">
    <location>
        <begin position="524"/>
        <end position="575"/>
    </location>
</feature>
<evidence type="ECO:0000256" key="1">
    <source>
        <dbReference type="ARBA" id="ARBA00022737"/>
    </source>
</evidence>
<accession>A0A812YJ45</accession>
<comment type="caution">
    <text evidence="5">The sequence shown here is derived from an EMBL/GenBank/DDBJ whole genome shotgun (WGS) entry which is preliminary data.</text>
</comment>
<keyword evidence="6" id="KW-1185">Reference proteome</keyword>
<dbReference type="OrthoDB" id="10256179at2759"/>
<dbReference type="PROSITE" id="PS50012">
    <property type="entry name" value="RCC1_3"/>
    <property type="match status" value="5"/>
</dbReference>
<keyword evidence="1" id="KW-0677">Repeat</keyword>
<sequence length="664" mass="70481">MAPLRLLVTAPPGTGKTTLCASVYKRLAAQKDLCMMDGFLMNERRDRGRRVGFDCVSLDLKSRAPLADANGPNTGYMVGKYHVQVEDFERFTLPVLDRVLAGQGGGKHTVFVFDEIGKMELFSKDFVARVRRLLESTDPKLHVLGTVAMAGPGFISQSKRLPGVEVVEISVQNRDDKVGELASRFEEACGRSDGDSASGPAPTPERPPGTATRGRWRPKAKLTPGPFAEEANDASDQAAFAPPTRPSVATPGSGSAVAMGKAAYGQLGRGETALESSGDLFALSGVEGSVDDASCGFDHTGIVVEGQLLLCGKNNKGQCGRRSSGARADKASPDFSEDLASPQPPEGLPRAKVKQVACGGEHTLVLLETGEVLSCGSNAAGQLGLGQGSPKMSASFSRVNLPPAEAVSAGFCHSAAICSERLYMWGDCSQGQLGQGRRQRSAPEPQLLDVGGPVRAVALGRWHSLVLSLGTVWAFGWGRFGVLAQGPKNMENHLSPVNIERLPAPIHILASGAVHCGAVCGPTRQCYMWGRGNLGRLGVELGSEANIAVPKPVPGLRDVTALALGGDFSAAKAAGEWWMWGKNEEGQLGQGNAQRNNVWQPVRPTFESYFVQVFLENAAGNVSEAVTSCAKFFCLQAEGKEPLRKELLLELREGLAFLLQTMCK</sequence>
<dbReference type="PANTHER" id="PTHR22870:SF360">
    <property type="entry name" value="ULTRAVIOLET-B RECEPTOR UVR8"/>
    <property type="match status" value="1"/>
</dbReference>
<dbReference type="InterPro" id="IPR004948">
    <property type="entry name" value="Nuc-triphosphatase_THEP1"/>
</dbReference>
<feature type="repeat" description="RCC1" evidence="2">
    <location>
        <begin position="470"/>
        <end position="522"/>
    </location>
</feature>
<dbReference type="SUPFAM" id="SSF52540">
    <property type="entry name" value="P-loop containing nucleoside triphosphate hydrolases"/>
    <property type="match status" value="1"/>
</dbReference>
<feature type="repeat" description="RCC1" evidence="2">
    <location>
        <begin position="420"/>
        <end position="470"/>
    </location>
</feature>
<dbReference type="GO" id="GO:0017111">
    <property type="term" value="F:ribonucleoside triphosphate phosphatase activity"/>
    <property type="evidence" value="ECO:0007669"/>
    <property type="project" value="InterPro"/>
</dbReference>
<dbReference type="Proteomes" id="UP000649617">
    <property type="component" value="Unassembled WGS sequence"/>
</dbReference>
<protein>
    <submittedName>
        <fullName evidence="5">RPGR protein</fullName>
    </submittedName>
</protein>
<feature type="domain" description="RCC1-like" evidence="4">
    <location>
        <begin position="257"/>
        <end position="605"/>
    </location>
</feature>
<evidence type="ECO:0000313" key="6">
    <source>
        <dbReference type="Proteomes" id="UP000649617"/>
    </source>
</evidence>
<dbReference type="Gene3D" id="2.130.10.30">
    <property type="entry name" value="Regulator of chromosome condensation 1/beta-lactamase-inhibitor protein II"/>
    <property type="match status" value="2"/>
</dbReference>
<dbReference type="AlphaFoldDB" id="A0A812YJ45"/>
<feature type="region of interest" description="Disordered" evidence="3">
    <location>
        <begin position="187"/>
        <end position="256"/>
    </location>
</feature>
<evidence type="ECO:0000259" key="4">
    <source>
        <dbReference type="Pfam" id="PF25390"/>
    </source>
</evidence>
<dbReference type="PANTHER" id="PTHR22870">
    <property type="entry name" value="REGULATOR OF CHROMOSOME CONDENSATION"/>
    <property type="match status" value="1"/>
</dbReference>
<feature type="repeat" description="RCC1" evidence="2">
    <location>
        <begin position="306"/>
        <end position="369"/>
    </location>
</feature>
<reference evidence="5" key="1">
    <citation type="submission" date="2021-02" db="EMBL/GenBank/DDBJ databases">
        <authorList>
            <person name="Dougan E. K."/>
            <person name="Rhodes N."/>
            <person name="Thang M."/>
            <person name="Chan C."/>
        </authorList>
    </citation>
    <scope>NUCLEOTIDE SEQUENCE</scope>
</reference>
<gene>
    <name evidence="5" type="primary">RPGR</name>
    <name evidence="5" type="ORF">SPIL2461_LOCUS23306</name>
</gene>
<dbReference type="Pfam" id="PF03266">
    <property type="entry name" value="NTPase_1"/>
    <property type="match status" value="1"/>
</dbReference>
<dbReference type="Pfam" id="PF25390">
    <property type="entry name" value="WD40_RLD"/>
    <property type="match status" value="1"/>
</dbReference>
<organism evidence="5 6">
    <name type="scientific">Symbiodinium pilosum</name>
    <name type="common">Dinoflagellate</name>
    <dbReference type="NCBI Taxonomy" id="2952"/>
    <lineage>
        <taxon>Eukaryota</taxon>
        <taxon>Sar</taxon>
        <taxon>Alveolata</taxon>
        <taxon>Dinophyceae</taxon>
        <taxon>Suessiales</taxon>
        <taxon>Symbiodiniaceae</taxon>
        <taxon>Symbiodinium</taxon>
    </lineage>
</organism>
<proteinExistence type="predicted"/>
<dbReference type="SUPFAM" id="SSF50985">
    <property type="entry name" value="RCC1/BLIP-II"/>
    <property type="match status" value="1"/>
</dbReference>
<feature type="repeat" description="RCC1" evidence="2">
    <location>
        <begin position="370"/>
        <end position="420"/>
    </location>
</feature>
<dbReference type="InterPro" id="IPR051210">
    <property type="entry name" value="Ub_ligase/GEF_domain"/>
</dbReference>
<dbReference type="InterPro" id="IPR009091">
    <property type="entry name" value="RCC1/BLIP-II"/>
</dbReference>
<dbReference type="InterPro" id="IPR058923">
    <property type="entry name" value="RCC1-like_dom"/>
</dbReference>
<dbReference type="PRINTS" id="PR00633">
    <property type="entry name" value="RCCNDNSATION"/>
</dbReference>
<evidence type="ECO:0000256" key="2">
    <source>
        <dbReference type="PROSITE-ProRule" id="PRU00235"/>
    </source>
</evidence>
<feature type="region of interest" description="Disordered" evidence="3">
    <location>
        <begin position="316"/>
        <end position="349"/>
    </location>
</feature>